<name>A0A4R6TS20_9BACI</name>
<proteinExistence type="predicted"/>
<gene>
    <name evidence="2" type="ORF">EV213_11820</name>
</gene>
<reference evidence="2 3" key="1">
    <citation type="submission" date="2019-03" db="EMBL/GenBank/DDBJ databases">
        <title>Genomic Encyclopedia of Type Strains, Phase IV (KMG-IV): sequencing the most valuable type-strain genomes for metagenomic binning, comparative biology and taxonomic classification.</title>
        <authorList>
            <person name="Goeker M."/>
        </authorList>
    </citation>
    <scope>NUCLEOTIDE SEQUENCE [LARGE SCALE GENOMIC DNA]</scope>
    <source>
        <strain evidence="2 3">DSM 28697</strain>
    </source>
</reference>
<dbReference type="AlphaFoldDB" id="A0A4R6TS20"/>
<keyword evidence="1" id="KW-0732">Signal</keyword>
<organism evidence="2 3">
    <name type="scientific">Aureibacillus halotolerans</name>
    <dbReference type="NCBI Taxonomy" id="1508390"/>
    <lineage>
        <taxon>Bacteria</taxon>
        <taxon>Bacillati</taxon>
        <taxon>Bacillota</taxon>
        <taxon>Bacilli</taxon>
        <taxon>Bacillales</taxon>
        <taxon>Bacillaceae</taxon>
        <taxon>Aureibacillus</taxon>
    </lineage>
</organism>
<keyword evidence="3" id="KW-1185">Reference proteome</keyword>
<dbReference type="OrthoDB" id="2690238at2"/>
<evidence type="ECO:0000313" key="2">
    <source>
        <dbReference type="EMBL" id="TDQ36390.1"/>
    </source>
</evidence>
<dbReference type="EMBL" id="SNYJ01000018">
    <property type="protein sequence ID" value="TDQ36390.1"/>
    <property type="molecule type" value="Genomic_DNA"/>
</dbReference>
<evidence type="ECO:0000313" key="3">
    <source>
        <dbReference type="Proteomes" id="UP000295632"/>
    </source>
</evidence>
<sequence>MKQLWLVVILFMIFPSIAFAKGNGENNEKALVPDSALNISQENTYPNSTNDQPYLKPSEAARELIDTAGIPIENPELIRLFNETQINMSPLSIGSRATIFLGEWPLAYTSEETSANWQYQLVNVNKIDNRGGTAPKQMAYAQENEKQVSGGLTAALPHGVTVQKMMQQKAKQKTKLSLAFSTIVGKGTKKEQFYNVPPKKLGYLYGYVPAVNERGHVTYGEVYLSIRGNSPEIVVKNVTQQGVGAWIPVQDYVSFTFMTSDSPRS</sequence>
<feature type="chain" id="PRO_5020792893" evidence="1">
    <location>
        <begin position="21"/>
        <end position="265"/>
    </location>
</feature>
<protein>
    <submittedName>
        <fullName evidence="2">YfkD-like protein</fullName>
    </submittedName>
</protein>
<accession>A0A4R6TS20</accession>
<dbReference type="RefSeq" id="WP_133581681.1">
    <property type="nucleotide sequence ID" value="NZ_SNYJ01000018.1"/>
</dbReference>
<comment type="caution">
    <text evidence="2">The sequence shown here is derived from an EMBL/GenBank/DDBJ whole genome shotgun (WGS) entry which is preliminary data.</text>
</comment>
<dbReference type="Pfam" id="PF14167">
    <property type="entry name" value="YfkD"/>
    <property type="match status" value="1"/>
</dbReference>
<dbReference type="InterPro" id="IPR025548">
    <property type="entry name" value="YfkD"/>
</dbReference>
<evidence type="ECO:0000256" key="1">
    <source>
        <dbReference type="SAM" id="SignalP"/>
    </source>
</evidence>
<dbReference type="Proteomes" id="UP000295632">
    <property type="component" value="Unassembled WGS sequence"/>
</dbReference>
<feature type="signal peptide" evidence="1">
    <location>
        <begin position="1"/>
        <end position="20"/>
    </location>
</feature>